<evidence type="ECO:0000259" key="6">
    <source>
        <dbReference type="PROSITE" id="PS50966"/>
    </source>
</evidence>
<feature type="compositionally biased region" description="Basic residues" evidence="5">
    <location>
        <begin position="109"/>
        <end position="122"/>
    </location>
</feature>
<protein>
    <submittedName>
        <fullName evidence="8">PREDICTED: Transposase MuDR plant</fullName>
    </submittedName>
</protein>
<dbReference type="PANTHER" id="PTHR31973:SF187">
    <property type="entry name" value="MUTATOR TRANSPOSASE MUDRA PROTEIN"/>
    <property type="match status" value="1"/>
</dbReference>
<gene>
    <name evidence="8" type="ORF">ALMOND_2B012621</name>
    <name evidence="7" type="ORF">L3X38_002596</name>
</gene>
<accession>A0A5E4FNE9</accession>
<dbReference type="Proteomes" id="UP001054821">
    <property type="component" value="Chromosome 1"/>
</dbReference>
<evidence type="ECO:0000313" key="8">
    <source>
        <dbReference type="EMBL" id="VVA28982.1"/>
    </source>
</evidence>
<dbReference type="Proteomes" id="UP000327085">
    <property type="component" value="Chromosome 1"/>
</dbReference>
<dbReference type="InterPro" id="IPR006564">
    <property type="entry name" value="Znf_PMZ"/>
</dbReference>
<dbReference type="AlphaFoldDB" id="A0A5E4FNE9"/>
<evidence type="ECO:0000313" key="10">
    <source>
        <dbReference type="Proteomes" id="UP001054821"/>
    </source>
</evidence>
<keyword evidence="2 4" id="KW-0863">Zinc-finger</keyword>
<sequence length="132" mass="14680">MDQYVVDLDKNTCSCREWDLNGVPCAHGIATTHYKGGKPVEEYVNSCYSRTAYLRAYDNLIQPINGPNLWAISEHEAVNHCGEEGHNSRTHNRNIPPKQKKKTQEASGSKRKTKSKAAKGNKKVGEAPNVSL</sequence>
<evidence type="ECO:0000313" key="7">
    <source>
        <dbReference type="EMBL" id="KAI5349707.1"/>
    </source>
</evidence>
<dbReference type="OMA" id="RTHNRNI"/>
<dbReference type="Pfam" id="PF04434">
    <property type="entry name" value="SWIM"/>
    <property type="match status" value="1"/>
</dbReference>
<dbReference type="EMBL" id="CABIKO010000154">
    <property type="protein sequence ID" value="VVA28982.1"/>
    <property type="molecule type" value="Genomic_DNA"/>
</dbReference>
<evidence type="ECO:0000256" key="3">
    <source>
        <dbReference type="ARBA" id="ARBA00022833"/>
    </source>
</evidence>
<dbReference type="SMART" id="SM00575">
    <property type="entry name" value="ZnF_PMZ"/>
    <property type="match status" value="1"/>
</dbReference>
<keyword evidence="1" id="KW-0479">Metal-binding</keyword>
<evidence type="ECO:0000313" key="9">
    <source>
        <dbReference type="Proteomes" id="UP000327085"/>
    </source>
</evidence>
<dbReference type="EMBL" id="JAJFAZ020000001">
    <property type="protein sequence ID" value="KAI5349707.1"/>
    <property type="molecule type" value="Genomic_DNA"/>
</dbReference>
<dbReference type="PROSITE" id="PS50966">
    <property type="entry name" value="ZF_SWIM"/>
    <property type="match status" value="1"/>
</dbReference>
<organism evidence="8 9">
    <name type="scientific">Prunus dulcis</name>
    <name type="common">Almond</name>
    <name type="synonym">Amygdalus dulcis</name>
    <dbReference type="NCBI Taxonomy" id="3755"/>
    <lineage>
        <taxon>Eukaryota</taxon>
        <taxon>Viridiplantae</taxon>
        <taxon>Streptophyta</taxon>
        <taxon>Embryophyta</taxon>
        <taxon>Tracheophyta</taxon>
        <taxon>Spermatophyta</taxon>
        <taxon>Magnoliopsida</taxon>
        <taxon>eudicotyledons</taxon>
        <taxon>Gunneridae</taxon>
        <taxon>Pentapetalae</taxon>
        <taxon>rosids</taxon>
        <taxon>fabids</taxon>
        <taxon>Rosales</taxon>
        <taxon>Rosaceae</taxon>
        <taxon>Amygdaloideae</taxon>
        <taxon>Amygdaleae</taxon>
        <taxon>Prunus</taxon>
    </lineage>
</organism>
<name>A0A5E4FNE9_PRUDU</name>
<keyword evidence="10" id="KW-1185">Reference proteome</keyword>
<feature type="region of interest" description="Disordered" evidence="5">
    <location>
        <begin position="81"/>
        <end position="132"/>
    </location>
</feature>
<proteinExistence type="predicted"/>
<feature type="domain" description="SWIM-type" evidence="6">
    <location>
        <begin position="4"/>
        <end position="36"/>
    </location>
</feature>
<dbReference type="Gramene" id="VVA28982">
    <property type="protein sequence ID" value="VVA28982"/>
    <property type="gene ID" value="Prudul26B012621"/>
</dbReference>
<keyword evidence="3" id="KW-0862">Zinc</keyword>
<evidence type="ECO:0000256" key="5">
    <source>
        <dbReference type="SAM" id="MobiDB-lite"/>
    </source>
</evidence>
<dbReference type="InParanoid" id="A0A5E4FNE9"/>
<dbReference type="InterPro" id="IPR007527">
    <property type="entry name" value="Znf_SWIM"/>
</dbReference>
<dbReference type="GO" id="GO:0008270">
    <property type="term" value="F:zinc ion binding"/>
    <property type="evidence" value="ECO:0007669"/>
    <property type="project" value="UniProtKB-KW"/>
</dbReference>
<reference evidence="8" key="1">
    <citation type="submission" date="2019-07" db="EMBL/GenBank/DDBJ databases">
        <authorList>
            <person name="Alioto T."/>
            <person name="Alioto T."/>
            <person name="Gomez Garrido J."/>
        </authorList>
    </citation>
    <scope>NUCLEOTIDE SEQUENCE</scope>
</reference>
<evidence type="ECO:0000256" key="2">
    <source>
        <dbReference type="ARBA" id="ARBA00022771"/>
    </source>
</evidence>
<reference evidence="9" key="2">
    <citation type="journal article" date="2020" name="Plant J.">
        <title>Transposons played a major role in the diversification between the closely related almond and peach genomes: results from the almond genome sequence.</title>
        <authorList>
            <person name="Alioto T."/>
            <person name="Alexiou K.G."/>
            <person name="Bardil A."/>
            <person name="Barteri F."/>
            <person name="Castanera R."/>
            <person name="Cruz F."/>
            <person name="Dhingra A."/>
            <person name="Duval H."/>
            <person name="Fernandez I Marti A."/>
            <person name="Frias L."/>
            <person name="Galan B."/>
            <person name="Garcia J.L."/>
            <person name="Howad W."/>
            <person name="Gomez-Garrido J."/>
            <person name="Gut M."/>
            <person name="Julca I."/>
            <person name="Morata J."/>
            <person name="Puigdomenech P."/>
            <person name="Ribeca P."/>
            <person name="Rubio Cabetas M.J."/>
            <person name="Vlasova A."/>
            <person name="Wirthensohn M."/>
            <person name="Garcia-Mas J."/>
            <person name="Gabaldon T."/>
            <person name="Casacuberta J.M."/>
            <person name="Arus P."/>
        </authorList>
    </citation>
    <scope>NUCLEOTIDE SEQUENCE [LARGE SCALE GENOMIC DNA]</scope>
    <source>
        <strain evidence="9">cv. Texas</strain>
    </source>
</reference>
<dbReference type="PANTHER" id="PTHR31973">
    <property type="entry name" value="POLYPROTEIN, PUTATIVE-RELATED"/>
    <property type="match status" value="1"/>
</dbReference>
<reference evidence="7 10" key="3">
    <citation type="journal article" date="2022" name="G3 (Bethesda)">
        <title>Whole-genome sequence and methylome profiling of the almond [Prunus dulcis (Mill.) D.A. Webb] cultivar 'Nonpareil'.</title>
        <authorList>
            <person name="D'Amico-Willman K.M."/>
            <person name="Ouma W.Z."/>
            <person name="Meulia T."/>
            <person name="Sideli G.M."/>
            <person name="Gradziel T.M."/>
            <person name="Fresnedo-Ramirez J."/>
        </authorList>
    </citation>
    <scope>NUCLEOTIDE SEQUENCE [LARGE SCALE GENOMIC DNA]</scope>
    <source>
        <strain evidence="7">Clone GOH B32 T37-40</strain>
    </source>
</reference>
<evidence type="ECO:0000256" key="1">
    <source>
        <dbReference type="ARBA" id="ARBA00022723"/>
    </source>
</evidence>
<evidence type="ECO:0000256" key="4">
    <source>
        <dbReference type="PROSITE-ProRule" id="PRU00325"/>
    </source>
</evidence>